<evidence type="ECO:0000259" key="1">
    <source>
        <dbReference type="Pfam" id="PF00535"/>
    </source>
</evidence>
<dbReference type="GO" id="GO:0016740">
    <property type="term" value="F:transferase activity"/>
    <property type="evidence" value="ECO:0007669"/>
    <property type="project" value="UniProtKB-KW"/>
</dbReference>
<dbReference type="PANTHER" id="PTHR48090">
    <property type="entry name" value="UNDECAPRENYL-PHOSPHATE 4-DEOXY-4-FORMAMIDO-L-ARABINOSE TRANSFERASE-RELATED"/>
    <property type="match status" value="1"/>
</dbReference>
<dbReference type="Pfam" id="PF00535">
    <property type="entry name" value="Glycos_transf_2"/>
    <property type="match status" value="1"/>
</dbReference>
<dbReference type="EMBL" id="BGZN01000014">
    <property type="protein sequence ID" value="GBR73597.1"/>
    <property type="molecule type" value="Genomic_DNA"/>
</dbReference>
<evidence type="ECO:0000313" key="2">
    <source>
        <dbReference type="EMBL" id="GBR73597.1"/>
    </source>
</evidence>
<name>A0A388TB69_TERA1</name>
<feature type="domain" description="Glycosyltransferase 2-like" evidence="1">
    <location>
        <begin position="1"/>
        <end position="162"/>
    </location>
</feature>
<dbReference type="Proteomes" id="UP000269352">
    <property type="component" value="Unassembled WGS sequence"/>
</dbReference>
<dbReference type="InterPro" id="IPR029044">
    <property type="entry name" value="Nucleotide-diphossugar_trans"/>
</dbReference>
<dbReference type="Gene3D" id="3.90.550.10">
    <property type="entry name" value="Spore Coat Polysaccharide Biosynthesis Protein SpsA, Chain A"/>
    <property type="match status" value="1"/>
</dbReference>
<dbReference type="AlphaFoldDB" id="A0A388TB69"/>
<gene>
    <name evidence="2" type="ORF">NO1_0944</name>
</gene>
<dbReference type="SUPFAM" id="SSF53448">
    <property type="entry name" value="Nucleotide-diphospho-sugar transferases"/>
    <property type="match status" value="1"/>
</dbReference>
<dbReference type="InterPro" id="IPR001173">
    <property type="entry name" value="Glyco_trans_2-like"/>
</dbReference>
<dbReference type="InterPro" id="IPR050256">
    <property type="entry name" value="Glycosyltransferase_2"/>
</dbReference>
<evidence type="ECO:0000313" key="3">
    <source>
        <dbReference type="Proteomes" id="UP000269352"/>
    </source>
</evidence>
<sequence>MYNEYNNIDAVIQAIKAARLPEQVEAMELILVDDGSNDGTAEKLEKYKNDKTIIVHSSQANFGKGTATRTGITYVTGDVVLIQDADMEYDPNDYAALLQPIIEGQAEVVYGSRFLRGARPEGMAWQNWLANQLLKIAANILYGAHLTDEATAYKMFKTEIIKALNLKSRRFEFCPEVTAKVLKKGCKIVEVPISYKGRTVEEGKKIKWQDGFSALWTLLKYRFVN</sequence>
<comment type="caution">
    <text evidence="2">The sequence shown here is derived from an EMBL/GenBank/DDBJ whole genome shotgun (WGS) entry which is preliminary data.</text>
</comment>
<keyword evidence="3" id="KW-1185">Reference proteome</keyword>
<reference evidence="2 3" key="1">
    <citation type="journal article" date="2019" name="ISME J.">
        <title>Genome analyses of uncultured TG2/ZB3 bacteria in 'Margulisbacteria' specifically attached to ectosymbiotic spirochetes of protists in the termite gut.</title>
        <authorList>
            <person name="Utami Y.D."/>
            <person name="Kuwahara H."/>
            <person name="Igai K."/>
            <person name="Murakami T."/>
            <person name="Sugaya K."/>
            <person name="Morikawa T."/>
            <person name="Nagura Y."/>
            <person name="Yuki M."/>
            <person name="Deevong P."/>
            <person name="Inoue T."/>
            <person name="Kihara K."/>
            <person name="Lo N."/>
            <person name="Yamada A."/>
            <person name="Ohkuma M."/>
            <person name="Hongoh Y."/>
        </authorList>
    </citation>
    <scope>NUCLEOTIDE SEQUENCE [LARGE SCALE GENOMIC DNA]</scope>
    <source>
        <strain evidence="2">NkOx7-01</strain>
    </source>
</reference>
<keyword evidence="2" id="KW-0808">Transferase</keyword>
<dbReference type="CDD" id="cd04179">
    <property type="entry name" value="DPM_DPG-synthase_like"/>
    <property type="match status" value="1"/>
</dbReference>
<dbReference type="PANTHER" id="PTHR48090:SF7">
    <property type="entry name" value="RFBJ PROTEIN"/>
    <property type="match status" value="1"/>
</dbReference>
<proteinExistence type="predicted"/>
<protein>
    <submittedName>
        <fullName evidence="2">Glycosyl transferase GTA-type super family</fullName>
    </submittedName>
</protein>
<accession>A0A388TB69</accession>
<organism evidence="2 3">
    <name type="scientific">Termititenax aidoneus</name>
    <dbReference type="NCBI Taxonomy" id="2218524"/>
    <lineage>
        <taxon>Bacteria</taxon>
        <taxon>Bacillati</taxon>
        <taxon>Candidatus Margulisiibacteriota</taxon>
        <taxon>Candidatus Termititenacia</taxon>
        <taxon>Candidatus Termititenacales</taxon>
        <taxon>Candidatus Termititenacaceae</taxon>
        <taxon>Candidatus Termititenax</taxon>
    </lineage>
</organism>